<dbReference type="GO" id="GO:0003824">
    <property type="term" value="F:catalytic activity"/>
    <property type="evidence" value="ECO:0007669"/>
    <property type="project" value="InterPro"/>
</dbReference>
<gene>
    <name evidence="1" type="ORF">HNS30_20330</name>
</gene>
<feature type="non-terminal residue" evidence="1">
    <location>
        <position position="53"/>
    </location>
</feature>
<dbReference type="EMBL" id="JABFJW010000157">
    <property type="protein sequence ID" value="NOK11395.1"/>
    <property type="molecule type" value="Genomic_DNA"/>
</dbReference>
<name>A0A7Y4NFX1_9BACT</name>
<dbReference type="SUPFAM" id="SSF51703">
    <property type="entry name" value="Cobalamin (vitamin B12)-dependent enzymes"/>
    <property type="match status" value="1"/>
</dbReference>
<reference evidence="1 2" key="1">
    <citation type="submission" date="2020-05" db="EMBL/GenBank/DDBJ databases">
        <authorList>
            <person name="Whitworth D."/>
        </authorList>
    </citation>
    <scope>NUCLEOTIDE SEQUENCE [LARGE SCALE GENOMIC DNA]</scope>
    <source>
        <strain evidence="1 2">CA046A</strain>
    </source>
</reference>
<evidence type="ECO:0000313" key="1">
    <source>
        <dbReference type="EMBL" id="NOK11395.1"/>
    </source>
</evidence>
<dbReference type="GO" id="GO:0031419">
    <property type="term" value="F:cobalamin binding"/>
    <property type="evidence" value="ECO:0007669"/>
    <property type="project" value="InterPro"/>
</dbReference>
<proteinExistence type="predicted"/>
<evidence type="ECO:0000313" key="2">
    <source>
        <dbReference type="Proteomes" id="UP000528460"/>
    </source>
</evidence>
<dbReference type="Proteomes" id="UP000528460">
    <property type="component" value="Unassembled WGS sequence"/>
</dbReference>
<comment type="caution">
    <text evidence="1">The sequence shown here is derived from an EMBL/GenBank/DDBJ whole genome shotgun (WGS) entry which is preliminary data.</text>
</comment>
<sequence>MADVPLTAADFPPPSVEEWRRLVDKDLKGKPFTVLQSPLEGGLSLQPLYTPQD</sequence>
<evidence type="ECO:0008006" key="3">
    <source>
        <dbReference type="Google" id="ProtNLM"/>
    </source>
</evidence>
<protein>
    <recommendedName>
        <fullName evidence="3">Methylmalonyl-CoA mutase</fullName>
    </recommendedName>
</protein>
<accession>A0A7Y4NFX1</accession>
<dbReference type="InterPro" id="IPR016176">
    <property type="entry name" value="Cbl-dep_enz_cat"/>
</dbReference>
<organism evidence="1 2">
    <name type="scientific">Corallococcus exercitus</name>
    <dbReference type="NCBI Taxonomy" id="2316736"/>
    <lineage>
        <taxon>Bacteria</taxon>
        <taxon>Pseudomonadati</taxon>
        <taxon>Myxococcota</taxon>
        <taxon>Myxococcia</taxon>
        <taxon>Myxococcales</taxon>
        <taxon>Cystobacterineae</taxon>
        <taxon>Myxococcaceae</taxon>
        <taxon>Corallococcus</taxon>
    </lineage>
</organism>
<dbReference type="AlphaFoldDB" id="A0A7Y4NFX1"/>